<evidence type="ECO:0000256" key="1">
    <source>
        <dbReference type="PROSITE-ProRule" id="PRU00175"/>
    </source>
</evidence>
<feature type="transmembrane region" description="Helical" evidence="3">
    <location>
        <begin position="398"/>
        <end position="431"/>
    </location>
</feature>
<keyword evidence="6" id="KW-1185">Reference proteome</keyword>
<feature type="region of interest" description="Disordered" evidence="2">
    <location>
        <begin position="1"/>
        <end position="51"/>
    </location>
</feature>
<keyword evidence="1" id="KW-0862">Zinc</keyword>
<dbReference type="GO" id="GO:0008270">
    <property type="term" value="F:zinc ion binding"/>
    <property type="evidence" value="ECO:0007669"/>
    <property type="project" value="UniProtKB-KW"/>
</dbReference>
<evidence type="ECO:0000256" key="3">
    <source>
        <dbReference type="SAM" id="Phobius"/>
    </source>
</evidence>
<proteinExistence type="predicted"/>
<dbReference type="EMBL" id="BLLK01000022">
    <property type="protein sequence ID" value="GFH47004.1"/>
    <property type="molecule type" value="Genomic_DNA"/>
</dbReference>
<dbReference type="Gene3D" id="3.30.40.10">
    <property type="entry name" value="Zinc/RING finger domain, C3HC4 (zinc finger)"/>
    <property type="match status" value="2"/>
</dbReference>
<dbReference type="InterPro" id="IPR013083">
    <property type="entry name" value="Znf_RING/FYVE/PHD"/>
</dbReference>
<dbReference type="GO" id="GO:0005737">
    <property type="term" value="C:cytoplasm"/>
    <property type="evidence" value="ECO:0007669"/>
    <property type="project" value="TreeGrafter"/>
</dbReference>
<feature type="transmembrane region" description="Helical" evidence="3">
    <location>
        <begin position="451"/>
        <end position="472"/>
    </location>
</feature>
<dbReference type="Proteomes" id="UP001054902">
    <property type="component" value="Unassembled WGS sequence"/>
</dbReference>
<keyword evidence="3" id="KW-0812">Transmembrane</keyword>
<feature type="compositionally biased region" description="Low complexity" evidence="2">
    <location>
        <begin position="40"/>
        <end position="50"/>
    </location>
</feature>
<dbReference type="InterPro" id="IPR001841">
    <property type="entry name" value="Znf_RING"/>
</dbReference>
<organism evidence="5 6">
    <name type="scientific">Chaetoceros tenuissimus</name>
    <dbReference type="NCBI Taxonomy" id="426638"/>
    <lineage>
        <taxon>Eukaryota</taxon>
        <taxon>Sar</taxon>
        <taxon>Stramenopiles</taxon>
        <taxon>Ochrophyta</taxon>
        <taxon>Bacillariophyta</taxon>
        <taxon>Coscinodiscophyceae</taxon>
        <taxon>Chaetocerotophycidae</taxon>
        <taxon>Chaetocerotales</taxon>
        <taxon>Chaetocerotaceae</taxon>
        <taxon>Chaetoceros</taxon>
    </lineage>
</organism>
<feature type="transmembrane region" description="Helical" evidence="3">
    <location>
        <begin position="586"/>
        <end position="605"/>
    </location>
</feature>
<accession>A0AAD3CJU9</accession>
<feature type="domain" description="RING-type" evidence="4">
    <location>
        <begin position="154"/>
        <end position="193"/>
    </location>
</feature>
<sequence length="695" mass="78999">MSDTSVGQTLRFRVTAANRNREGVEQGSSSSSPPVANLQGNSSTGSTTTNVARENFVQVNPRVGITISNHPIVPPSAPSNNVNGTQTQANVENARQTTAPIHRISFGNQHIVPNLNAQLAMNRPPPLQEIPFQSQSNEDRNSNVDENTMKEMECGICYETLMHPSHCGSCSARFCHACFIRAQQQTQTCPNCRKQITSSQEILLDTEFWNIFHPVRVSCKYPNCLQNDIVPSQIRIHDLNCGYKPVWCKFKEYGCNWHGPKKDLEAHYNIGCQIRKFESIIESSREQKQLVQVLNARLIQERQMTMTLRNQLMGLIAHDRGVVESFKLIYRITCSPSRFLFESIVWRQFWHCEQTRAWMNNFVVLLPMVLYLLKWFYNTLQFMSWIAEKISTRDSMSALWANDTFFSVTLELGLSFCAVMMGALFLVWFIIDQRSCITWMNLPIKIGNWKVASPSIDQFAFVCVSFFFFVAFDLETSSHIYSNINLKGLSTAILVQLAFFFHPIVEAMLIIGANLQLPEDISKLSTGRAYKVLQNGLIYGTLLSFGNGATIEITMILSMKCILAFAKSYPNSFVAKFAKYTRIFDYEYYLSTLLLISILHGHLLILQNIMRLPSSTHWKHDIMNSFMTDAAHLLRESGMTLFHFVIANVLATYVQRCGQMLGKKLAFSTLEGRKSNIGKMLIVLWGLILFSIVTI</sequence>
<dbReference type="AlphaFoldDB" id="A0AAD3CJU9"/>
<evidence type="ECO:0000256" key="2">
    <source>
        <dbReference type="SAM" id="MobiDB-lite"/>
    </source>
</evidence>
<dbReference type="GO" id="GO:0031624">
    <property type="term" value="F:ubiquitin conjugating enzyme binding"/>
    <property type="evidence" value="ECO:0007669"/>
    <property type="project" value="TreeGrafter"/>
</dbReference>
<dbReference type="SUPFAM" id="SSF57850">
    <property type="entry name" value="RING/U-box"/>
    <property type="match status" value="1"/>
</dbReference>
<protein>
    <recommendedName>
        <fullName evidence="4">RING-type domain-containing protein</fullName>
    </recommendedName>
</protein>
<dbReference type="InterPro" id="IPR004162">
    <property type="entry name" value="SINA-like_animal"/>
</dbReference>
<feature type="transmembrane region" description="Helical" evidence="3">
    <location>
        <begin position="676"/>
        <end position="693"/>
    </location>
</feature>
<dbReference type="GO" id="GO:0043161">
    <property type="term" value="P:proteasome-mediated ubiquitin-dependent protein catabolic process"/>
    <property type="evidence" value="ECO:0007669"/>
    <property type="project" value="TreeGrafter"/>
</dbReference>
<keyword evidence="1" id="KW-0479">Metal-binding</keyword>
<reference evidence="5 6" key="1">
    <citation type="journal article" date="2021" name="Sci. Rep.">
        <title>The genome of the diatom Chaetoceros tenuissimus carries an ancient integrated fragment of an extant virus.</title>
        <authorList>
            <person name="Hongo Y."/>
            <person name="Kimura K."/>
            <person name="Takaki Y."/>
            <person name="Yoshida Y."/>
            <person name="Baba S."/>
            <person name="Kobayashi G."/>
            <person name="Nagasaki K."/>
            <person name="Hano T."/>
            <person name="Tomaru Y."/>
        </authorList>
    </citation>
    <scope>NUCLEOTIDE SEQUENCE [LARGE SCALE GENOMIC DNA]</scope>
    <source>
        <strain evidence="5 6">NIES-3715</strain>
    </source>
</reference>
<keyword evidence="1" id="KW-0863">Zinc-finger</keyword>
<dbReference type="SUPFAM" id="SSF49599">
    <property type="entry name" value="TRAF domain-like"/>
    <property type="match status" value="1"/>
</dbReference>
<dbReference type="PROSITE" id="PS50089">
    <property type="entry name" value="ZF_RING_2"/>
    <property type="match status" value="1"/>
</dbReference>
<feature type="transmembrane region" description="Helical" evidence="3">
    <location>
        <begin position="637"/>
        <end position="655"/>
    </location>
</feature>
<name>A0AAD3CJU9_9STRA</name>
<dbReference type="PANTHER" id="PTHR45877:SF2">
    <property type="entry name" value="E3 UBIQUITIN-PROTEIN LIGASE SINA-RELATED"/>
    <property type="match status" value="1"/>
</dbReference>
<evidence type="ECO:0000313" key="6">
    <source>
        <dbReference type="Proteomes" id="UP001054902"/>
    </source>
</evidence>
<feature type="transmembrane region" description="Helical" evidence="3">
    <location>
        <begin position="357"/>
        <end position="377"/>
    </location>
</feature>
<dbReference type="GO" id="GO:0061630">
    <property type="term" value="F:ubiquitin protein ligase activity"/>
    <property type="evidence" value="ECO:0007669"/>
    <property type="project" value="TreeGrafter"/>
</dbReference>
<feature type="transmembrane region" description="Helical" evidence="3">
    <location>
        <begin position="493"/>
        <end position="517"/>
    </location>
</feature>
<gene>
    <name evidence="5" type="ORF">CTEN210_03479</name>
</gene>
<keyword evidence="3" id="KW-0472">Membrane</keyword>
<keyword evidence="3" id="KW-1133">Transmembrane helix</keyword>
<comment type="caution">
    <text evidence="5">The sequence shown here is derived from an EMBL/GenBank/DDBJ whole genome shotgun (WGS) entry which is preliminary data.</text>
</comment>
<evidence type="ECO:0000313" key="5">
    <source>
        <dbReference type="EMBL" id="GFH47004.1"/>
    </source>
</evidence>
<evidence type="ECO:0000259" key="4">
    <source>
        <dbReference type="PROSITE" id="PS50089"/>
    </source>
</evidence>
<dbReference type="PANTHER" id="PTHR45877">
    <property type="entry name" value="E3 UBIQUITIN-PROTEIN LIGASE SIAH2"/>
    <property type="match status" value="1"/>
</dbReference>